<dbReference type="Gene3D" id="1.10.10.10">
    <property type="entry name" value="Winged helix-like DNA-binding domain superfamily/Winged helix DNA-binding domain"/>
    <property type="match status" value="1"/>
</dbReference>
<dbReference type="Proteomes" id="UP000078292">
    <property type="component" value="Unassembled WGS sequence"/>
</dbReference>
<dbReference type="InterPro" id="IPR036390">
    <property type="entry name" value="WH_DNA-bd_sf"/>
</dbReference>
<reference evidence="5 6" key="1">
    <citation type="submission" date="2016-04" db="EMBL/GenBank/DDBJ databases">
        <title>First whole genome shotgun sequence of the bacterium Enteractinococcus sp. strain UASWS1574.</title>
        <authorList>
            <person name="Crovadore J."/>
            <person name="Chablais R."/>
            <person name="Lefort F."/>
        </authorList>
    </citation>
    <scope>NUCLEOTIDE SEQUENCE [LARGE SCALE GENOMIC DNA]</scope>
    <source>
        <strain evidence="5 6">UASWS1574</strain>
    </source>
</reference>
<dbReference type="PROSITE" id="PS50949">
    <property type="entry name" value="HTH_GNTR"/>
    <property type="match status" value="1"/>
</dbReference>
<proteinExistence type="predicted"/>
<dbReference type="PRINTS" id="PR00035">
    <property type="entry name" value="HTHGNTR"/>
</dbReference>
<dbReference type="InterPro" id="IPR011711">
    <property type="entry name" value="GntR_C"/>
</dbReference>
<keyword evidence="1" id="KW-0805">Transcription regulation</keyword>
<dbReference type="CDD" id="cd07377">
    <property type="entry name" value="WHTH_GntR"/>
    <property type="match status" value="1"/>
</dbReference>
<dbReference type="Pfam" id="PF00392">
    <property type="entry name" value="GntR"/>
    <property type="match status" value="1"/>
</dbReference>
<dbReference type="SMART" id="SM00895">
    <property type="entry name" value="FCD"/>
    <property type="match status" value="1"/>
</dbReference>
<evidence type="ECO:0000256" key="2">
    <source>
        <dbReference type="ARBA" id="ARBA00023125"/>
    </source>
</evidence>
<dbReference type="Gene3D" id="1.20.120.530">
    <property type="entry name" value="GntR ligand-binding domain-like"/>
    <property type="match status" value="1"/>
</dbReference>
<comment type="caution">
    <text evidence="5">The sequence shown here is derived from an EMBL/GenBank/DDBJ whole genome shotgun (WGS) entry which is preliminary data.</text>
</comment>
<dbReference type="PANTHER" id="PTHR43537">
    <property type="entry name" value="TRANSCRIPTIONAL REGULATOR, GNTR FAMILY"/>
    <property type="match status" value="1"/>
</dbReference>
<keyword evidence="6" id="KW-1185">Reference proteome</keyword>
<dbReference type="PANTHER" id="PTHR43537:SF5">
    <property type="entry name" value="UXU OPERON TRANSCRIPTIONAL REGULATOR"/>
    <property type="match status" value="1"/>
</dbReference>
<gene>
    <name evidence="5" type="ORF">A6F49_02645</name>
</gene>
<evidence type="ECO:0000256" key="3">
    <source>
        <dbReference type="ARBA" id="ARBA00023163"/>
    </source>
</evidence>
<organism evidence="5 6">
    <name type="scientific">Enteractinococcus helveticum</name>
    <dbReference type="NCBI Taxonomy" id="1837282"/>
    <lineage>
        <taxon>Bacteria</taxon>
        <taxon>Bacillati</taxon>
        <taxon>Actinomycetota</taxon>
        <taxon>Actinomycetes</taxon>
        <taxon>Micrococcales</taxon>
        <taxon>Micrococcaceae</taxon>
    </lineage>
</organism>
<dbReference type="Pfam" id="PF07729">
    <property type="entry name" value="FCD"/>
    <property type="match status" value="1"/>
</dbReference>
<protein>
    <recommendedName>
        <fullName evidence="4">HTH gntR-type domain-containing protein</fullName>
    </recommendedName>
</protein>
<dbReference type="SUPFAM" id="SSF46785">
    <property type="entry name" value="Winged helix' DNA-binding domain"/>
    <property type="match status" value="1"/>
</dbReference>
<keyword evidence="3" id="KW-0804">Transcription</keyword>
<dbReference type="InterPro" id="IPR000524">
    <property type="entry name" value="Tscrpt_reg_HTH_GntR"/>
</dbReference>
<feature type="domain" description="HTH gntR-type" evidence="4">
    <location>
        <begin position="44"/>
        <end position="114"/>
    </location>
</feature>
<dbReference type="SMART" id="SM00345">
    <property type="entry name" value="HTH_GNTR"/>
    <property type="match status" value="1"/>
</dbReference>
<evidence type="ECO:0000313" key="6">
    <source>
        <dbReference type="Proteomes" id="UP000078292"/>
    </source>
</evidence>
<dbReference type="EMBL" id="LXEY01000118">
    <property type="protein sequence ID" value="OAV51027.1"/>
    <property type="molecule type" value="Genomic_DNA"/>
</dbReference>
<keyword evidence="2" id="KW-0238">DNA-binding</keyword>
<evidence type="ECO:0000313" key="5">
    <source>
        <dbReference type="EMBL" id="OAV51027.1"/>
    </source>
</evidence>
<evidence type="ECO:0000259" key="4">
    <source>
        <dbReference type="PROSITE" id="PS50949"/>
    </source>
</evidence>
<dbReference type="AlphaFoldDB" id="A0A1B7LUG5"/>
<dbReference type="SUPFAM" id="SSF48008">
    <property type="entry name" value="GntR ligand-binding domain-like"/>
    <property type="match status" value="1"/>
</dbReference>
<dbReference type="STRING" id="1837282.A6F49_02645"/>
<dbReference type="GO" id="GO:0003700">
    <property type="term" value="F:DNA-binding transcription factor activity"/>
    <property type="evidence" value="ECO:0007669"/>
    <property type="project" value="InterPro"/>
</dbReference>
<sequence>MYPLLVEHTTPDTGMPAHRAPIHEGPMHSQIPLVGEASAGVIPLGYEHYHAGQIATAISLGALSVGDRLPSEAELATQFGVAVATIRKSLAELREAGLVETHRGRSGGTFVVQVPFPTDEQITQYLSGISIVNFRDFGDERVTISRGIARFAAQRAQKSSLETMRSAAEKLATAAEPSALASRYSKFHTEVAVAAQSPRLLRTQMRLLSEISSLLWSPGGAGLAPDDVYRDHIELVDALTARDVDHAQQVIERHVQDGVYRLIDVKLTLQNHPDVE</sequence>
<dbReference type="GO" id="GO:0003677">
    <property type="term" value="F:DNA binding"/>
    <property type="evidence" value="ECO:0007669"/>
    <property type="project" value="UniProtKB-KW"/>
</dbReference>
<evidence type="ECO:0000256" key="1">
    <source>
        <dbReference type="ARBA" id="ARBA00023015"/>
    </source>
</evidence>
<dbReference type="InterPro" id="IPR036388">
    <property type="entry name" value="WH-like_DNA-bd_sf"/>
</dbReference>
<name>A0A1B7LUG5_9MICC</name>
<accession>A0A1B7LUG5</accession>
<dbReference type="InterPro" id="IPR008920">
    <property type="entry name" value="TF_FadR/GntR_C"/>
</dbReference>